<feature type="compositionally biased region" description="Basic and acidic residues" evidence="1">
    <location>
        <begin position="76"/>
        <end position="93"/>
    </location>
</feature>
<feature type="compositionally biased region" description="Basic and acidic residues" evidence="1">
    <location>
        <begin position="40"/>
        <end position="61"/>
    </location>
</feature>
<feature type="compositionally biased region" description="Basic and acidic residues" evidence="1">
    <location>
        <begin position="1"/>
        <end position="29"/>
    </location>
</feature>
<dbReference type="Proteomes" id="UP000636709">
    <property type="component" value="Unassembled WGS sequence"/>
</dbReference>
<evidence type="ECO:0000313" key="2">
    <source>
        <dbReference type="EMBL" id="KAF8665851.1"/>
    </source>
</evidence>
<organism evidence="2 3">
    <name type="scientific">Digitaria exilis</name>
    <dbReference type="NCBI Taxonomy" id="1010633"/>
    <lineage>
        <taxon>Eukaryota</taxon>
        <taxon>Viridiplantae</taxon>
        <taxon>Streptophyta</taxon>
        <taxon>Embryophyta</taxon>
        <taxon>Tracheophyta</taxon>
        <taxon>Spermatophyta</taxon>
        <taxon>Magnoliopsida</taxon>
        <taxon>Liliopsida</taxon>
        <taxon>Poales</taxon>
        <taxon>Poaceae</taxon>
        <taxon>PACMAD clade</taxon>
        <taxon>Panicoideae</taxon>
        <taxon>Panicodae</taxon>
        <taxon>Paniceae</taxon>
        <taxon>Anthephorinae</taxon>
        <taxon>Digitaria</taxon>
    </lineage>
</organism>
<dbReference type="OrthoDB" id="696297at2759"/>
<gene>
    <name evidence="2" type="ORF">HU200_053931</name>
</gene>
<dbReference type="EMBL" id="JACEFO010002324">
    <property type="protein sequence ID" value="KAF8665851.1"/>
    <property type="molecule type" value="Genomic_DNA"/>
</dbReference>
<feature type="region of interest" description="Disordered" evidence="1">
    <location>
        <begin position="1"/>
        <end position="100"/>
    </location>
</feature>
<dbReference type="AlphaFoldDB" id="A0A835AIB8"/>
<comment type="caution">
    <text evidence="2">The sequence shown here is derived from an EMBL/GenBank/DDBJ whole genome shotgun (WGS) entry which is preliminary data.</text>
</comment>
<proteinExistence type="predicted"/>
<evidence type="ECO:0000256" key="1">
    <source>
        <dbReference type="SAM" id="MobiDB-lite"/>
    </source>
</evidence>
<name>A0A835AIB8_9POAL</name>
<reference evidence="2" key="1">
    <citation type="submission" date="2020-07" db="EMBL/GenBank/DDBJ databases">
        <title>Genome sequence and genetic diversity analysis of an under-domesticated orphan crop, white fonio (Digitaria exilis).</title>
        <authorList>
            <person name="Bennetzen J.L."/>
            <person name="Chen S."/>
            <person name="Ma X."/>
            <person name="Wang X."/>
            <person name="Yssel A.E.J."/>
            <person name="Chaluvadi S.R."/>
            <person name="Johnson M."/>
            <person name="Gangashetty P."/>
            <person name="Hamidou F."/>
            <person name="Sanogo M.D."/>
            <person name="Zwaenepoel A."/>
            <person name="Wallace J."/>
            <person name="Van De Peer Y."/>
            <person name="Van Deynze A."/>
        </authorList>
    </citation>
    <scope>NUCLEOTIDE SEQUENCE</scope>
    <source>
        <tissue evidence="2">Leaves</tissue>
    </source>
</reference>
<evidence type="ECO:0000313" key="3">
    <source>
        <dbReference type="Proteomes" id="UP000636709"/>
    </source>
</evidence>
<protein>
    <submittedName>
        <fullName evidence="2">Uncharacterized protein</fullName>
    </submittedName>
</protein>
<keyword evidence="3" id="KW-1185">Reference proteome</keyword>
<sequence>MARDNRRYNWEAEMGGGEKRRFEDERDGNRSYQDQNSGGWREEERRRELQLRERMQRDRDGYQPGGSRQFREEEDAGKRRAMDGRRSDFDSGERNFNFNQGNQIPQVRDRLGGVRNQGGHGEEGFTMALYNTWATVTPSSRDPAASSTLQTGWIRLSNVPDRGRSVEVVTLIGELAGNVIVVDELSLIKEDIIELRFRPEILTK</sequence>
<accession>A0A835AIB8</accession>